<accession>A0ABS9PB43</accession>
<organism evidence="3 4">
    <name type="scientific">Billgrantia campisalis</name>
    <dbReference type="NCBI Taxonomy" id="74661"/>
    <lineage>
        <taxon>Bacteria</taxon>
        <taxon>Pseudomonadati</taxon>
        <taxon>Pseudomonadota</taxon>
        <taxon>Gammaproteobacteria</taxon>
        <taxon>Oceanospirillales</taxon>
        <taxon>Halomonadaceae</taxon>
        <taxon>Billgrantia</taxon>
    </lineage>
</organism>
<feature type="transmembrane region" description="Helical" evidence="1">
    <location>
        <begin position="60"/>
        <end position="78"/>
    </location>
</feature>
<dbReference type="EMBL" id="JABFUC010000012">
    <property type="protein sequence ID" value="MCG6658978.1"/>
    <property type="molecule type" value="Genomic_DNA"/>
</dbReference>
<reference evidence="3 4" key="1">
    <citation type="submission" date="2020-05" db="EMBL/GenBank/DDBJ databases">
        <title>Comparative genomic analysis of denitrifying bacteria from Halomonas genus.</title>
        <authorList>
            <person name="Wang L."/>
            <person name="Shao Z."/>
        </authorList>
    </citation>
    <scope>NUCLEOTIDE SEQUENCE [LARGE SCALE GENOMIC DNA]</scope>
    <source>
        <strain evidence="3 4">A4</strain>
    </source>
</reference>
<evidence type="ECO:0000256" key="1">
    <source>
        <dbReference type="SAM" id="Phobius"/>
    </source>
</evidence>
<dbReference type="RefSeq" id="WP_238978124.1">
    <property type="nucleotide sequence ID" value="NZ_JABFUC010000012.1"/>
</dbReference>
<keyword evidence="1" id="KW-1133">Transmembrane helix</keyword>
<dbReference type="Pfam" id="PF13387">
    <property type="entry name" value="Lnb_N"/>
    <property type="match status" value="1"/>
</dbReference>
<evidence type="ECO:0000259" key="2">
    <source>
        <dbReference type="Pfam" id="PF13387"/>
    </source>
</evidence>
<dbReference type="Proteomes" id="UP000814385">
    <property type="component" value="Unassembled WGS sequence"/>
</dbReference>
<evidence type="ECO:0000313" key="4">
    <source>
        <dbReference type="Proteomes" id="UP000814385"/>
    </source>
</evidence>
<protein>
    <submittedName>
        <fullName evidence="3">DUF4105 domain-containing protein</fullName>
    </submittedName>
</protein>
<proteinExistence type="predicted"/>
<feature type="domain" description="Lnb N-terminal periplasmic" evidence="2">
    <location>
        <begin position="123"/>
        <end position="276"/>
    </location>
</feature>
<sequence>MVVTLLGNILFLLLTLGMAWGAAALWYRLLLPAPWRQLTLGLWGLVAVGLVVLGLQGQRLSALGGQLILLAVLLGWWFRLRPTHDRPWAEDVLFLATGSVTGSRLTLDHVRRFEWRTRDEARVRWEARHYDLDRLDSVDMIVSSWGRPAIAHVMVSFGFGGEDFVVFSVEVRRQKGERFSEIGGFFRQYELAIVAADERDAVRLRSNVRGEQVQLFRIAMSRAAMRSLLLAYVEEANRLAETPRFYNTVTANCTTLVFAMVRGIGVGLPHDYRLLLTGKLPDYAFEMGGLWPGYSLGELKRRGGIVEQALAADDDPAFSQRIRRGVPGWEPITLPSDGPT</sequence>
<gene>
    <name evidence="3" type="ORF">HOP52_14550</name>
</gene>
<evidence type="ECO:0000313" key="3">
    <source>
        <dbReference type="EMBL" id="MCG6658978.1"/>
    </source>
</evidence>
<feature type="transmembrane region" description="Helical" evidence="1">
    <location>
        <begin position="34"/>
        <end position="53"/>
    </location>
</feature>
<keyword evidence="4" id="KW-1185">Reference proteome</keyword>
<name>A0ABS9PB43_9GAMM</name>
<keyword evidence="1" id="KW-0812">Transmembrane</keyword>
<comment type="caution">
    <text evidence="3">The sequence shown here is derived from an EMBL/GenBank/DDBJ whole genome shotgun (WGS) entry which is preliminary data.</text>
</comment>
<dbReference type="InterPro" id="IPR025178">
    <property type="entry name" value="Lnb_N"/>
</dbReference>
<keyword evidence="1" id="KW-0472">Membrane</keyword>